<reference evidence="1" key="2">
    <citation type="submission" date="2023-05" db="EMBL/GenBank/DDBJ databases">
        <authorList>
            <consortium name="Lawrence Berkeley National Laboratory"/>
            <person name="Steindorff A."/>
            <person name="Hensen N."/>
            <person name="Bonometti L."/>
            <person name="Westerberg I."/>
            <person name="Brannstrom I.O."/>
            <person name="Guillou S."/>
            <person name="Cros-Aarteil S."/>
            <person name="Calhoun S."/>
            <person name="Haridas S."/>
            <person name="Kuo A."/>
            <person name="Mondo S."/>
            <person name="Pangilinan J."/>
            <person name="Riley R."/>
            <person name="Labutti K."/>
            <person name="Andreopoulos B."/>
            <person name="Lipzen A."/>
            <person name="Chen C."/>
            <person name="Yanf M."/>
            <person name="Daum C."/>
            <person name="Ng V."/>
            <person name="Clum A."/>
            <person name="Ohm R."/>
            <person name="Martin F."/>
            <person name="Silar P."/>
            <person name="Natvig D."/>
            <person name="Lalanne C."/>
            <person name="Gautier V."/>
            <person name="Ament-Velasquez S.L."/>
            <person name="Kruys A."/>
            <person name="Hutchinson M.I."/>
            <person name="Powell A.J."/>
            <person name="Barry K."/>
            <person name="Miller A.N."/>
            <person name="Grigoriev I.V."/>
            <person name="Debuchy R."/>
            <person name="Gladieux P."/>
            <person name="Thoren M.H."/>
            <person name="Johannesson H."/>
        </authorList>
    </citation>
    <scope>NUCLEOTIDE SEQUENCE</scope>
    <source>
        <strain evidence="1">PSN243</strain>
    </source>
</reference>
<accession>A0AAV9GEA9</accession>
<evidence type="ECO:0000313" key="1">
    <source>
        <dbReference type="EMBL" id="KAK4446444.1"/>
    </source>
</evidence>
<name>A0AAV9GEA9_9PEZI</name>
<dbReference type="Gene3D" id="3.80.10.10">
    <property type="entry name" value="Ribonuclease Inhibitor"/>
    <property type="match status" value="1"/>
</dbReference>
<sequence>MDPSVWGNLPMELVLMIAKVQYAPGIQSRPGALLATSTAQSAEGLRSLYKFCLVSKLMRNTLQPLLYQECAFQTFEPLKSFVDTIIKRPDLAARIKRAYVHPKVFVHHELWTTLQLVVKIEAALGCNIFSGALGLDGPDVAASYLPWALCGLMPNLEHMVYHLPDTSGRNWYFHPKHIRFPSAGDWLSAAGAIENSWELNSTRYINHFPSTMMNNRSFLDHLAELRELHSQTRGNNILNHPQVYYHHLELQLRHRALRNGVLDLPESATPTLWSFPKLRHLELVSLDWSQGLPSWFPHHLPGRACQLTTLTIRKPHEVHEEVVSWSRNLGASESTWPAASPFASVTDLRIVGGQNHDNRELAQLFSPHRLHLISALHPYFRPSHDMTAWMNSPNLTHLHLDCNELTMPGMKDAVRILRRTLKQFTTLETLVIPALALASLTSEEVYAQEYSTASQWLRYQRAAEYTSRWQVIPSPSNVDSFARLLPPTLRGLEIIRAASVPSFDGSAWCSFRQDVEKGVMPNLKWIRCDDSRHFKAAGLQERFASLGVEFSIVAAAPSRPTSRGDFSGLCELSRPRWPQDESSGIML</sequence>
<dbReference type="SUPFAM" id="SSF52047">
    <property type="entry name" value="RNI-like"/>
    <property type="match status" value="1"/>
</dbReference>
<keyword evidence="2" id="KW-1185">Reference proteome</keyword>
<gene>
    <name evidence="1" type="ORF">QBC34DRAFT_496948</name>
</gene>
<organism evidence="1 2">
    <name type="scientific">Podospora aff. communis PSN243</name>
    <dbReference type="NCBI Taxonomy" id="3040156"/>
    <lineage>
        <taxon>Eukaryota</taxon>
        <taxon>Fungi</taxon>
        <taxon>Dikarya</taxon>
        <taxon>Ascomycota</taxon>
        <taxon>Pezizomycotina</taxon>
        <taxon>Sordariomycetes</taxon>
        <taxon>Sordariomycetidae</taxon>
        <taxon>Sordariales</taxon>
        <taxon>Podosporaceae</taxon>
        <taxon>Podospora</taxon>
    </lineage>
</organism>
<comment type="caution">
    <text evidence="1">The sequence shown here is derived from an EMBL/GenBank/DDBJ whole genome shotgun (WGS) entry which is preliminary data.</text>
</comment>
<proteinExistence type="predicted"/>
<dbReference type="AlphaFoldDB" id="A0AAV9GEA9"/>
<evidence type="ECO:0000313" key="2">
    <source>
        <dbReference type="Proteomes" id="UP001321760"/>
    </source>
</evidence>
<reference evidence="1" key="1">
    <citation type="journal article" date="2023" name="Mol. Phylogenet. Evol.">
        <title>Genome-scale phylogeny and comparative genomics of the fungal order Sordariales.</title>
        <authorList>
            <person name="Hensen N."/>
            <person name="Bonometti L."/>
            <person name="Westerberg I."/>
            <person name="Brannstrom I.O."/>
            <person name="Guillou S."/>
            <person name="Cros-Aarteil S."/>
            <person name="Calhoun S."/>
            <person name="Haridas S."/>
            <person name="Kuo A."/>
            <person name="Mondo S."/>
            <person name="Pangilinan J."/>
            <person name="Riley R."/>
            <person name="LaButti K."/>
            <person name="Andreopoulos B."/>
            <person name="Lipzen A."/>
            <person name="Chen C."/>
            <person name="Yan M."/>
            <person name="Daum C."/>
            <person name="Ng V."/>
            <person name="Clum A."/>
            <person name="Steindorff A."/>
            <person name="Ohm R.A."/>
            <person name="Martin F."/>
            <person name="Silar P."/>
            <person name="Natvig D.O."/>
            <person name="Lalanne C."/>
            <person name="Gautier V."/>
            <person name="Ament-Velasquez S.L."/>
            <person name="Kruys A."/>
            <person name="Hutchinson M.I."/>
            <person name="Powell A.J."/>
            <person name="Barry K."/>
            <person name="Miller A.N."/>
            <person name="Grigoriev I.V."/>
            <person name="Debuchy R."/>
            <person name="Gladieux P."/>
            <person name="Hiltunen Thoren M."/>
            <person name="Johannesson H."/>
        </authorList>
    </citation>
    <scope>NUCLEOTIDE SEQUENCE</scope>
    <source>
        <strain evidence="1">PSN243</strain>
    </source>
</reference>
<dbReference type="Proteomes" id="UP001321760">
    <property type="component" value="Unassembled WGS sequence"/>
</dbReference>
<dbReference type="InterPro" id="IPR032675">
    <property type="entry name" value="LRR_dom_sf"/>
</dbReference>
<protein>
    <submittedName>
        <fullName evidence="1">Uncharacterized protein</fullName>
    </submittedName>
</protein>
<dbReference type="EMBL" id="MU865957">
    <property type="protein sequence ID" value="KAK4446444.1"/>
    <property type="molecule type" value="Genomic_DNA"/>
</dbReference>